<evidence type="ECO:0000313" key="1">
    <source>
        <dbReference type="EMBL" id="EMF13274.1"/>
    </source>
</evidence>
<organism evidence="1 2">
    <name type="scientific">Sphaerulina musiva (strain SO2202)</name>
    <name type="common">Poplar stem canker fungus</name>
    <name type="synonym">Septoria musiva</name>
    <dbReference type="NCBI Taxonomy" id="692275"/>
    <lineage>
        <taxon>Eukaryota</taxon>
        <taxon>Fungi</taxon>
        <taxon>Dikarya</taxon>
        <taxon>Ascomycota</taxon>
        <taxon>Pezizomycotina</taxon>
        <taxon>Dothideomycetes</taxon>
        <taxon>Dothideomycetidae</taxon>
        <taxon>Mycosphaerellales</taxon>
        <taxon>Mycosphaerellaceae</taxon>
        <taxon>Sphaerulina</taxon>
    </lineage>
</organism>
<reference evidence="1 2" key="1">
    <citation type="journal article" date="2012" name="PLoS Pathog.">
        <title>Diverse lifestyles and strategies of plant pathogenesis encoded in the genomes of eighteen Dothideomycetes fungi.</title>
        <authorList>
            <person name="Ohm R.A."/>
            <person name="Feau N."/>
            <person name="Henrissat B."/>
            <person name="Schoch C.L."/>
            <person name="Horwitz B.A."/>
            <person name="Barry K.W."/>
            <person name="Condon B.J."/>
            <person name="Copeland A.C."/>
            <person name="Dhillon B."/>
            <person name="Glaser F."/>
            <person name="Hesse C.N."/>
            <person name="Kosti I."/>
            <person name="LaButti K."/>
            <person name="Lindquist E.A."/>
            <person name="Lucas S."/>
            <person name="Salamov A.A."/>
            <person name="Bradshaw R.E."/>
            <person name="Ciuffetti L."/>
            <person name="Hamelin R.C."/>
            <person name="Kema G.H.J."/>
            <person name="Lawrence C."/>
            <person name="Scott J.A."/>
            <person name="Spatafora J.W."/>
            <person name="Turgeon B.G."/>
            <person name="de Wit P.J.G.M."/>
            <person name="Zhong S."/>
            <person name="Goodwin S.B."/>
            <person name="Grigoriev I.V."/>
        </authorList>
    </citation>
    <scope>NUCLEOTIDE SEQUENCE [LARGE SCALE GENOMIC DNA]</scope>
    <source>
        <strain evidence="1 2">SO2202</strain>
    </source>
</reference>
<gene>
    <name evidence="1" type="ORF">SEPMUDRAFT_148629</name>
</gene>
<keyword evidence="2" id="KW-1185">Reference proteome</keyword>
<dbReference type="GeneID" id="27902178"/>
<proteinExistence type="predicted"/>
<sequence>MMSVARHPSLCLICQTRQFRLSRRRICTTPRQRVPKPTSIAVRPEDDGFLLAPPPPPLPPLQNINSKRVLRQFKNDGERESIPTDALRDLAAREAALSFEALYRERDARIQTLRSLSNPWPGVRADMGRHPPNARLPEPQDMHISHATFRQNIKAAIGCGSKAARQVMRAQLLRAEWPKDILRVVAVAMQHRETAVGITHLHEPIMRALYRCRDHVSDPKVLETLHAIITRFRYAGLKVKSHLLYLALKFAARSRSKESMRKYLKMIREDGIGMSSNVYRSVVAKCSIGNRGLGEIRNGRWKQSDLREVLLGFEGCEDLAEEEKYHFGTFLNRDDWQYLHGWVAILARVKESGAVWKEWLLWRETKAYKEPRLLVVPGEEDVNRSRVDPDMTTKLRGVYWFVESMVCAGDIAKAWVILKESGVPFSVLKQRIKFRMLDEPEHVVSWDETMRQELLKKYDSDLAKIEQALGVVWKAGVDEGDGQHELYMDQEEALDRLGSAIWKWNEQIGYPWEEEDQEAEEESSIMFQSERELHDAAEERTWCRVE</sequence>
<dbReference type="eggNOG" id="ENOG502SVNK">
    <property type="taxonomic scope" value="Eukaryota"/>
</dbReference>
<name>M3D5X1_SPHMS</name>
<dbReference type="OMA" id="DWQYLHG"/>
<protein>
    <submittedName>
        <fullName evidence="1">Uncharacterized protein</fullName>
    </submittedName>
</protein>
<accession>M3D5X1</accession>
<dbReference type="RefSeq" id="XP_016761395.1">
    <property type="nucleotide sequence ID" value="XM_016905041.1"/>
</dbReference>
<evidence type="ECO:0000313" key="2">
    <source>
        <dbReference type="Proteomes" id="UP000016931"/>
    </source>
</evidence>
<dbReference type="EMBL" id="KB456263">
    <property type="protein sequence ID" value="EMF13274.1"/>
    <property type="molecule type" value="Genomic_DNA"/>
</dbReference>
<dbReference type="HOGENOM" id="CLU_498907_0_0_1"/>
<dbReference type="Proteomes" id="UP000016931">
    <property type="component" value="Unassembled WGS sequence"/>
</dbReference>
<dbReference type="OrthoDB" id="3827811at2759"/>
<dbReference type="AlphaFoldDB" id="M3D5X1"/>